<dbReference type="PROSITE" id="PS00216">
    <property type="entry name" value="SUGAR_TRANSPORT_1"/>
    <property type="match status" value="1"/>
</dbReference>
<sequence length="451" mass="47759">MNTSTLTSGGAAASANTSRAARTRLIAAAAVGNALEFYDFTVYAFFALVIGKLFFPVNDAVGQLLLAVASFGVGFFTRPIGGLLIGMYADRAGRKKAMLLTLGLMALGTAMIAVAPTYAQAGIAAPVILVVARLIQGFSAGGEVGASTTLLLEQAPANRRGFYASWQFASQGLSALAGALTGVALTALLTSAQLESWGWRVPFVIGTAIVPVGWWLRRTMEEAPRESVDAAPHALKAPKIRLFTVLREHLRSVLTGLGLTIGGTSAHFIIVFYLSIYGVKTLGLPNWTAMLSGCVSGAILFFVAPIGGYLSDRFGRNRLAQGTRIVLMLAIYPAFVLLNKSPTTGTLLGVVTALSIVHAINVGPVGAMLGELFPRSVRATGAAIVYSLGVAIFGGFAQFFVTSLDRPHEERDGARVVCDRLRRLERDRRRVHARAFGRHARLTLTMTSSGA</sequence>
<evidence type="ECO:0000259" key="10">
    <source>
        <dbReference type="PROSITE" id="PS50850"/>
    </source>
</evidence>
<gene>
    <name evidence="11" type="ORF">BVER_06210</name>
</gene>
<dbReference type="EMBL" id="LFJJ01000014">
    <property type="protein sequence ID" value="KND61701.1"/>
    <property type="molecule type" value="Genomic_DNA"/>
</dbReference>
<dbReference type="InterPro" id="IPR020846">
    <property type="entry name" value="MFS_dom"/>
</dbReference>
<keyword evidence="6" id="KW-0769">Symport</keyword>
<dbReference type="InterPro" id="IPR036259">
    <property type="entry name" value="MFS_trans_sf"/>
</dbReference>
<proteinExistence type="inferred from homology"/>
<evidence type="ECO:0000256" key="5">
    <source>
        <dbReference type="ARBA" id="ARBA00022692"/>
    </source>
</evidence>
<evidence type="ECO:0000256" key="1">
    <source>
        <dbReference type="ARBA" id="ARBA00004651"/>
    </source>
</evidence>
<evidence type="ECO:0000256" key="9">
    <source>
        <dbReference type="SAM" id="Phobius"/>
    </source>
</evidence>
<feature type="transmembrane region" description="Helical" evidence="9">
    <location>
        <begin position="253"/>
        <end position="277"/>
    </location>
</feature>
<dbReference type="Gene3D" id="1.20.1250.20">
    <property type="entry name" value="MFS general substrate transporter like domains"/>
    <property type="match status" value="2"/>
</dbReference>
<dbReference type="PATRIC" id="fig|242163.4.peg.1447"/>
<keyword evidence="12" id="KW-1185">Reference proteome</keyword>
<feature type="transmembrane region" description="Helical" evidence="9">
    <location>
        <begin position="289"/>
        <end position="310"/>
    </location>
</feature>
<dbReference type="InterPro" id="IPR011701">
    <property type="entry name" value="MFS"/>
</dbReference>
<dbReference type="Pfam" id="PF07690">
    <property type="entry name" value="MFS_1"/>
    <property type="match status" value="1"/>
</dbReference>
<dbReference type="InterPro" id="IPR005829">
    <property type="entry name" value="Sugar_transporter_CS"/>
</dbReference>
<dbReference type="FunFam" id="1.20.1250.20:FF:000001">
    <property type="entry name" value="Dicarboxylate MFS transporter"/>
    <property type="match status" value="1"/>
</dbReference>
<feature type="transmembrane region" description="Helical" evidence="9">
    <location>
        <begin position="62"/>
        <end position="85"/>
    </location>
</feature>
<keyword evidence="3" id="KW-0813">Transport</keyword>
<keyword evidence="7 9" id="KW-1133">Transmembrane helix</keyword>
<dbReference type="AlphaFoldDB" id="A0A0L0MHC0"/>
<feature type="transmembrane region" description="Helical" evidence="9">
    <location>
        <begin position="125"/>
        <end position="152"/>
    </location>
</feature>
<dbReference type="PROSITE" id="PS50850">
    <property type="entry name" value="MFS"/>
    <property type="match status" value="1"/>
</dbReference>
<feature type="transmembrane region" description="Helical" evidence="9">
    <location>
        <begin position="197"/>
        <end position="216"/>
    </location>
</feature>
<dbReference type="GO" id="GO:0005886">
    <property type="term" value="C:plasma membrane"/>
    <property type="evidence" value="ECO:0007669"/>
    <property type="project" value="UniProtKB-SubCell"/>
</dbReference>
<dbReference type="GO" id="GO:0015293">
    <property type="term" value="F:symporter activity"/>
    <property type="evidence" value="ECO:0007669"/>
    <property type="project" value="UniProtKB-KW"/>
</dbReference>
<accession>A0A0L0MHC0</accession>
<feature type="transmembrane region" description="Helical" evidence="9">
    <location>
        <begin position="97"/>
        <end position="119"/>
    </location>
</feature>
<evidence type="ECO:0000313" key="11">
    <source>
        <dbReference type="EMBL" id="KND61701.1"/>
    </source>
</evidence>
<dbReference type="PROSITE" id="PS00217">
    <property type="entry name" value="SUGAR_TRANSPORT_2"/>
    <property type="match status" value="1"/>
</dbReference>
<evidence type="ECO:0000256" key="3">
    <source>
        <dbReference type="ARBA" id="ARBA00022448"/>
    </source>
</evidence>
<keyword evidence="5 9" id="KW-0812">Transmembrane</keyword>
<reference evidence="12" key="1">
    <citation type="submission" date="2015-06" db="EMBL/GenBank/DDBJ databases">
        <title>Comparative genomics of Burkholderia leaf nodule symbionts.</title>
        <authorList>
            <person name="Carlier A."/>
            <person name="Eberl L."/>
            <person name="Pinto-Carbo M."/>
        </authorList>
    </citation>
    <scope>NUCLEOTIDE SEQUENCE [LARGE SCALE GENOMIC DNA]</scope>
    <source>
        <strain evidence="12">UZHbot4</strain>
    </source>
</reference>
<dbReference type="InterPro" id="IPR051084">
    <property type="entry name" value="H+-coupled_symporters"/>
</dbReference>
<evidence type="ECO:0000256" key="4">
    <source>
        <dbReference type="ARBA" id="ARBA00022475"/>
    </source>
</evidence>
<protein>
    <submittedName>
        <fullName evidence="11">Permease of the major facilitator superfamily</fullName>
    </submittedName>
</protein>
<dbReference type="PANTHER" id="PTHR43528">
    <property type="entry name" value="ALPHA-KETOGLUTARATE PERMEASE"/>
    <property type="match status" value="1"/>
</dbReference>
<keyword evidence="8 9" id="KW-0472">Membrane</keyword>
<evidence type="ECO:0000256" key="2">
    <source>
        <dbReference type="ARBA" id="ARBA00008240"/>
    </source>
</evidence>
<dbReference type="PANTHER" id="PTHR43528:SF3">
    <property type="entry name" value="CITRATE-PROTON SYMPORTER"/>
    <property type="match status" value="1"/>
</dbReference>
<evidence type="ECO:0000256" key="7">
    <source>
        <dbReference type="ARBA" id="ARBA00022989"/>
    </source>
</evidence>
<feature type="transmembrane region" description="Helical" evidence="9">
    <location>
        <begin position="345"/>
        <end position="369"/>
    </location>
</feature>
<evidence type="ECO:0000256" key="6">
    <source>
        <dbReference type="ARBA" id="ARBA00022847"/>
    </source>
</evidence>
<comment type="subcellular location">
    <subcellularLocation>
        <location evidence="1">Cell membrane</location>
        <topology evidence="1">Multi-pass membrane protein</topology>
    </subcellularLocation>
</comment>
<feature type="transmembrane region" description="Helical" evidence="9">
    <location>
        <begin position="173"/>
        <end position="191"/>
    </location>
</feature>
<comment type="caution">
    <text evidence="11">The sequence shown here is derived from an EMBL/GenBank/DDBJ whole genome shotgun (WGS) entry which is preliminary data.</text>
</comment>
<organism evidence="11 12">
    <name type="scientific">Candidatus Burkholderia verschuerenii</name>
    <dbReference type="NCBI Taxonomy" id="242163"/>
    <lineage>
        <taxon>Bacteria</taxon>
        <taxon>Pseudomonadati</taxon>
        <taxon>Pseudomonadota</taxon>
        <taxon>Betaproteobacteria</taxon>
        <taxon>Burkholderiales</taxon>
        <taxon>Burkholderiaceae</taxon>
        <taxon>Burkholderia</taxon>
    </lineage>
</organism>
<keyword evidence="4" id="KW-1003">Cell membrane</keyword>
<comment type="similarity">
    <text evidence="2">Belongs to the major facilitator superfamily. Metabolite:H+ Symporter (MHS) family (TC 2.A.1.6) family.</text>
</comment>
<dbReference type="Proteomes" id="UP000036959">
    <property type="component" value="Unassembled WGS sequence"/>
</dbReference>
<evidence type="ECO:0000313" key="12">
    <source>
        <dbReference type="Proteomes" id="UP000036959"/>
    </source>
</evidence>
<dbReference type="SUPFAM" id="SSF103473">
    <property type="entry name" value="MFS general substrate transporter"/>
    <property type="match status" value="1"/>
</dbReference>
<feature type="transmembrane region" description="Helical" evidence="9">
    <location>
        <begin position="25"/>
        <end position="50"/>
    </location>
</feature>
<name>A0A0L0MHC0_9BURK</name>
<evidence type="ECO:0000256" key="8">
    <source>
        <dbReference type="ARBA" id="ARBA00023136"/>
    </source>
</evidence>
<feature type="domain" description="Major facilitator superfamily (MFS) profile" evidence="10">
    <location>
        <begin position="25"/>
        <end position="451"/>
    </location>
</feature>
<feature type="transmembrane region" description="Helical" evidence="9">
    <location>
        <begin position="381"/>
        <end position="401"/>
    </location>
</feature>